<protein>
    <submittedName>
        <fullName evidence="1">Antitermination protein</fullName>
    </submittedName>
</protein>
<proteinExistence type="predicted"/>
<dbReference type="EMBL" id="JACYNR010000029">
    <property type="protein sequence ID" value="MBD8129008.1"/>
    <property type="molecule type" value="Genomic_DNA"/>
</dbReference>
<organism evidence="1 2">
    <name type="scientific">Enterobacter agglomerans</name>
    <name type="common">Erwinia herbicola</name>
    <name type="synonym">Pantoea agglomerans</name>
    <dbReference type="NCBI Taxonomy" id="549"/>
    <lineage>
        <taxon>Bacteria</taxon>
        <taxon>Pseudomonadati</taxon>
        <taxon>Pseudomonadota</taxon>
        <taxon>Gammaproteobacteria</taxon>
        <taxon>Enterobacterales</taxon>
        <taxon>Erwiniaceae</taxon>
        <taxon>Pantoea</taxon>
        <taxon>Pantoea agglomerans group</taxon>
    </lineage>
</organism>
<accession>A0ACC5PV84</accession>
<evidence type="ECO:0000313" key="1">
    <source>
        <dbReference type="EMBL" id="MBD8129008.1"/>
    </source>
</evidence>
<keyword evidence="2" id="KW-1185">Reference proteome</keyword>
<evidence type="ECO:0000313" key="2">
    <source>
        <dbReference type="Proteomes" id="UP000610459"/>
    </source>
</evidence>
<name>A0ACC5PV84_ENTAG</name>
<comment type="caution">
    <text evidence="1">The sequence shown here is derived from an EMBL/GenBank/DDBJ whole genome shotgun (WGS) entry which is preliminary data.</text>
</comment>
<sequence length="236" mass="27312">MTPQLLEYARIELTRALMDNSGKTKGQLQAFCEHPPADKDRTPRKPIHVVELDDCRGGVQFVKAENSAVYVLETRSRRRPLPPINDYEFAAAPWRRAVNMLPEHEQAWLKYCYGFDLTFRYQTLICEVIWNGHQKYLPAGLQSKTKKRLISLIWLAAQDVAATRSNDTYKEYAGAALARLMSVNRSTWLRVYAPHWAHFKRAFDELDIGALQHTLEHYCEPLQDAIEWTVLHNATK</sequence>
<reference evidence="1 2" key="1">
    <citation type="journal article" date="2020" name="FEMS Microbiol. Ecol.">
        <title>Temporal dynamics of bacterial communities during seed development and maturation.</title>
        <authorList>
            <person name="Chesneau G."/>
            <person name="Torres-Cortes G."/>
            <person name="Briand M."/>
            <person name="Darrasse A."/>
            <person name="Preveaux A."/>
            <person name="Marais C."/>
            <person name="Jacques M.A."/>
            <person name="Shade A."/>
            <person name="Barret M."/>
        </authorList>
    </citation>
    <scope>NUCLEOTIDE SEQUENCE [LARGE SCALE GENOMIC DNA]</scope>
    <source>
        <strain evidence="1 2">CFBP13709</strain>
    </source>
</reference>
<gene>
    <name evidence="1" type="ORF">IFT41_23205</name>
</gene>
<dbReference type="Proteomes" id="UP000610459">
    <property type="component" value="Unassembled WGS sequence"/>
</dbReference>